<reference evidence="2 3" key="1">
    <citation type="submission" date="2019-04" db="EMBL/GenBank/DDBJ databases">
        <title>Isolation and identification of Cellulomonas shaoxiangyii sp. Nov. isolated from feces of the Tibetan antelopes (Pantholops hodgsonii) in the Qinghai-Tibet plateau of China.</title>
        <authorList>
            <person name="Tian Z."/>
        </authorList>
    </citation>
    <scope>NUCLEOTIDE SEQUENCE [LARGE SCALE GENOMIC DNA]</scope>
    <source>
        <strain evidence="2 3">Z28</strain>
    </source>
</reference>
<proteinExistence type="predicted"/>
<evidence type="ECO:0000259" key="1">
    <source>
        <dbReference type="Pfam" id="PF11716"/>
    </source>
</evidence>
<gene>
    <name evidence="2" type="ORF">E5225_09645</name>
</gene>
<organism evidence="2 3">
    <name type="scientific">Cellulomonas shaoxiangyii</name>
    <dbReference type="NCBI Taxonomy" id="2566013"/>
    <lineage>
        <taxon>Bacteria</taxon>
        <taxon>Bacillati</taxon>
        <taxon>Actinomycetota</taxon>
        <taxon>Actinomycetes</taxon>
        <taxon>Micrococcales</taxon>
        <taxon>Cellulomonadaceae</taxon>
        <taxon>Cellulomonas</taxon>
    </lineage>
</organism>
<feature type="domain" description="Mycothiol-dependent maleylpyruvate isomerase metal-binding" evidence="1">
    <location>
        <begin position="22"/>
        <end position="171"/>
    </location>
</feature>
<dbReference type="GO" id="GO:0046872">
    <property type="term" value="F:metal ion binding"/>
    <property type="evidence" value="ECO:0007669"/>
    <property type="project" value="InterPro"/>
</dbReference>
<dbReference type="EMBL" id="CP039291">
    <property type="protein sequence ID" value="QCB93784.1"/>
    <property type="molecule type" value="Genomic_DNA"/>
</dbReference>
<dbReference type="Gene3D" id="1.20.120.450">
    <property type="entry name" value="dinb family like domain"/>
    <property type="match status" value="1"/>
</dbReference>
<name>A0A4P7SLT4_9CELL</name>
<sequence length="223" mass="23249">MPTPLPPLTFADALDRSAVVGATRVVADLVARPEVSAAWDAESSCAGMSVGALAYHLALQPRRVVEVLGAPAPAPHAPLVTVDAHYAQAAWIREDLDGPSNVGVRTRSQEAAAEGPESVDGLLVATLAGLDDALARAPRAVLVPWTGAAMATDDFLVTRLLEMVVHADDLASSVDLPTPELPPGAVVPVLRVLTDLAVRRHGQAALVRTLSRPQRAPRDVSAL</sequence>
<protein>
    <recommendedName>
        <fullName evidence="1">Mycothiol-dependent maleylpyruvate isomerase metal-binding domain-containing protein</fullName>
    </recommendedName>
</protein>
<dbReference type="Proteomes" id="UP000296469">
    <property type="component" value="Chromosome"/>
</dbReference>
<dbReference type="InterPro" id="IPR034660">
    <property type="entry name" value="DinB/YfiT-like"/>
</dbReference>
<dbReference type="KEGG" id="celz:E5225_09645"/>
<dbReference type="SUPFAM" id="SSF109854">
    <property type="entry name" value="DinB/YfiT-like putative metalloenzymes"/>
    <property type="match status" value="1"/>
</dbReference>
<dbReference type="OrthoDB" id="3213216at2"/>
<evidence type="ECO:0000313" key="3">
    <source>
        <dbReference type="Proteomes" id="UP000296469"/>
    </source>
</evidence>
<dbReference type="Pfam" id="PF11716">
    <property type="entry name" value="MDMPI_N"/>
    <property type="match status" value="1"/>
</dbReference>
<keyword evidence="3" id="KW-1185">Reference proteome</keyword>
<dbReference type="RefSeq" id="WP_135973465.1">
    <property type="nucleotide sequence ID" value="NZ_CP039291.1"/>
</dbReference>
<dbReference type="AlphaFoldDB" id="A0A4P7SLT4"/>
<evidence type="ECO:0000313" key="2">
    <source>
        <dbReference type="EMBL" id="QCB93784.1"/>
    </source>
</evidence>
<accession>A0A4P7SLT4</accession>
<dbReference type="InterPro" id="IPR024344">
    <property type="entry name" value="MDMPI_metal-binding"/>
</dbReference>